<dbReference type="Pfam" id="PF06723">
    <property type="entry name" value="MreB_Mbl"/>
    <property type="match status" value="1"/>
</dbReference>
<dbReference type="NCBIfam" id="TIGR00904">
    <property type="entry name" value="mreB"/>
    <property type="match status" value="1"/>
</dbReference>
<keyword evidence="3 7" id="KW-0547">Nucleotide-binding</keyword>
<name>A0ABD4RJ17_9CLOT</name>
<reference evidence="8 9" key="1">
    <citation type="submission" date="2021-08" db="EMBL/GenBank/DDBJ databases">
        <title>Genome sequence analysis of Clostridium chauvoei strains of European origin and evaluation of typing options for outbreak investigations.</title>
        <authorList>
            <person name="Abdel-Glil M."/>
            <person name="Thomas P."/>
            <person name="Seyboldt C."/>
        </authorList>
    </citation>
    <scope>NUCLEOTIDE SEQUENCE [LARGE SCALE GENOMIC DNA]</scope>
    <source>
        <strain evidence="8 9">S0260-09</strain>
    </source>
</reference>
<dbReference type="PRINTS" id="PR01652">
    <property type="entry name" value="SHAPEPROTEIN"/>
</dbReference>
<dbReference type="InterPro" id="IPR004753">
    <property type="entry name" value="MreB"/>
</dbReference>
<dbReference type="GeneID" id="66302607"/>
<protein>
    <recommendedName>
        <fullName evidence="7">Cell shape-determining protein MreB</fullName>
    </recommendedName>
</protein>
<sequence>MWFWRNGTNLGIDLGTATVLVYAKGKGIILKEPSVVAINKSNNKVLAVGEEARKMIGRTPGNIVAVRPLRDGVISDYDITEKMLKEFIKKAYGKSKITAPKVMVCVPSQATEVEKRAVMDATRNSGAKRVHIIEEPLAAAIGAGLDITKPNGSMVVDIGGGTTDIAVISLGGVVVRASIKVAGDTFDDAIIKYVRNKYKIMIGEKTAEDLKITVGAAFVGSRDLTTTMKGRNLVTGLPDEVTVATSEIAEALKESVTLIVEQVKSVLEKTPPELAADIIEKGILMTGGGSLLDGLDKLIEKETGVGVSVANNPVEAVVEGTGKVLGYLDKLDSSLIGQEITLID</sequence>
<dbReference type="NCBIfam" id="NF010539">
    <property type="entry name" value="PRK13927.1"/>
    <property type="match status" value="1"/>
</dbReference>
<comment type="caution">
    <text evidence="7">Lacks conserved residue(s) required for the propagation of feature annotation.</text>
</comment>
<dbReference type="AlphaFoldDB" id="A0ABD4RJ17"/>
<dbReference type="GO" id="GO:0005524">
    <property type="term" value="F:ATP binding"/>
    <property type="evidence" value="ECO:0007669"/>
    <property type="project" value="UniProtKB-KW"/>
</dbReference>
<keyword evidence="2 7" id="KW-0963">Cytoplasm</keyword>
<dbReference type="PANTHER" id="PTHR42749">
    <property type="entry name" value="CELL SHAPE-DETERMINING PROTEIN MREB"/>
    <property type="match status" value="1"/>
</dbReference>
<evidence type="ECO:0000256" key="2">
    <source>
        <dbReference type="ARBA" id="ARBA00022490"/>
    </source>
</evidence>
<dbReference type="Proteomes" id="UP000775179">
    <property type="component" value="Unassembled WGS sequence"/>
</dbReference>
<comment type="function">
    <text evidence="7">Forms membrane-associated dynamic filaments that are essential for cell shape determination. Acts by regulating cell wall synthesis and cell elongation, and thus cell shape. A feedback loop between cell geometry and MreB localization may maintain elongated cell shape by targeting cell wall growth to regions of negative cell wall curvature.</text>
</comment>
<evidence type="ECO:0000256" key="4">
    <source>
        <dbReference type="ARBA" id="ARBA00022840"/>
    </source>
</evidence>
<comment type="caution">
    <text evidence="8">The sequence shown here is derived from an EMBL/GenBank/DDBJ whole genome shotgun (WGS) entry which is preliminary data.</text>
</comment>
<dbReference type="CDD" id="cd10225">
    <property type="entry name" value="ASKHA_NBD_MreB-like"/>
    <property type="match status" value="1"/>
</dbReference>
<dbReference type="InterPro" id="IPR056546">
    <property type="entry name" value="MreB_MamK-like"/>
</dbReference>
<evidence type="ECO:0000256" key="1">
    <source>
        <dbReference type="ARBA" id="ARBA00007381"/>
    </source>
</evidence>
<dbReference type="SUPFAM" id="SSF53067">
    <property type="entry name" value="Actin-like ATPase domain"/>
    <property type="match status" value="2"/>
</dbReference>
<feature type="binding site" evidence="7">
    <location>
        <begin position="160"/>
        <end position="162"/>
    </location>
    <ligand>
        <name>ATP</name>
        <dbReference type="ChEBI" id="CHEBI:30616"/>
    </ligand>
</feature>
<keyword evidence="4 7" id="KW-0067">ATP-binding</keyword>
<evidence type="ECO:0000256" key="6">
    <source>
        <dbReference type="ARBA" id="ARBA00023458"/>
    </source>
</evidence>
<comment type="similarity">
    <text evidence="1">Belongs to the heat shock protein 70 family.</text>
</comment>
<evidence type="ECO:0000256" key="7">
    <source>
        <dbReference type="HAMAP-Rule" id="MF_02207"/>
    </source>
</evidence>
<dbReference type="GO" id="GO:0008360">
    <property type="term" value="P:regulation of cell shape"/>
    <property type="evidence" value="ECO:0007669"/>
    <property type="project" value="UniProtKB-UniRule"/>
</dbReference>
<evidence type="ECO:0000313" key="8">
    <source>
        <dbReference type="EMBL" id="MBX7291210.1"/>
    </source>
</evidence>
<dbReference type="FunFam" id="3.30.420.40:FF:000028">
    <property type="entry name" value="heat shock 70 kDa protein-like"/>
    <property type="match status" value="1"/>
</dbReference>
<proteinExistence type="inferred from homology"/>
<dbReference type="Gene3D" id="3.30.420.40">
    <property type="match status" value="2"/>
</dbReference>
<dbReference type="InterPro" id="IPR043129">
    <property type="entry name" value="ATPase_NBD"/>
</dbReference>
<gene>
    <name evidence="7 8" type="primary">mreB</name>
    <name evidence="8" type="ORF">K4H94_09300</name>
</gene>
<dbReference type="KEGG" id="cchv:BTM20_12045"/>
<dbReference type="EMBL" id="JAIFTX010000019">
    <property type="protein sequence ID" value="MBX7291210.1"/>
    <property type="molecule type" value="Genomic_DNA"/>
</dbReference>
<feature type="binding site" evidence="7">
    <location>
        <begin position="208"/>
        <end position="211"/>
    </location>
    <ligand>
        <name>ATP</name>
        <dbReference type="ChEBI" id="CHEBI:30616"/>
    </ligand>
</feature>
<comment type="subcellular location">
    <subcellularLocation>
        <location evidence="7">Cytoplasm</location>
    </subcellularLocation>
    <text evidence="7">Membrane-associated.</text>
</comment>
<evidence type="ECO:0000256" key="3">
    <source>
        <dbReference type="ARBA" id="ARBA00022741"/>
    </source>
</evidence>
<dbReference type="HAMAP" id="MF_02207">
    <property type="entry name" value="MreB"/>
    <property type="match status" value="1"/>
</dbReference>
<feature type="binding site" evidence="7">
    <location>
        <begin position="288"/>
        <end position="291"/>
    </location>
    <ligand>
        <name>ATP</name>
        <dbReference type="ChEBI" id="CHEBI:30616"/>
    </ligand>
</feature>
<organism evidence="8 9">
    <name type="scientific">Clostridium chauvoei</name>
    <dbReference type="NCBI Taxonomy" id="46867"/>
    <lineage>
        <taxon>Bacteria</taxon>
        <taxon>Bacillati</taxon>
        <taxon>Bacillota</taxon>
        <taxon>Clostridia</taxon>
        <taxon>Eubacteriales</taxon>
        <taxon>Clostridiaceae</taxon>
        <taxon>Clostridium</taxon>
    </lineage>
</organism>
<evidence type="ECO:0000313" key="9">
    <source>
        <dbReference type="Proteomes" id="UP000775179"/>
    </source>
</evidence>
<comment type="subunit">
    <text evidence="7">Forms polymers.</text>
</comment>
<comment type="similarity">
    <text evidence="6 7">Belongs to the FtsA/MreB family.</text>
</comment>
<evidence type="ECO:0000256" key="5">
    <source>
        <dbReference type="ARBA" id="ARBA00022960"/>
    </source>
</evidence>
<keyword evidence="5 7" id="KW-0133">Cell shape</keyword>
<dbReference type="PANTHER" id="PTHR42749:SF4">
    <property type="entry name" value="CELL SHAPE-DETERMINING PROTEIN MBL"/>
    <property type="match status" value="1"/>
</dbReference>
<dbReference type="RefSeq" id="WP_021876588.1">
    <property type="nucleotide sequence ID" value="NZ_CP018624.1"/>
</dbReference>
<dbReference type="GO" id="GO:0005737">
    <property type="term" value="C:cytoplasm"/>
    <property type="evidence" value="ECO:0007669"/>
    <property type="project" value="UniProtKB-SubCell"/>
</dbReference>
<accession>A0ABD4RJ17</accession>